<gene>
    <name evidence="1" type="ORF">BEK98_14790</name>
</gene>
<dbReference type="OrthoDB" id="3215846at2"/>
<evidence type="ECO:0008006" key="3">
    <source>
        <dbReference type="Google" id="ProtNLM"/>
    </source>
</evidence>
<comment type="caution">
    <text evidence="1">The sequence shown here is derived from an EMBL/GenBank/DDBJ whole genome shotgun (WGS) entry which is preliminary data.</text>
</comment>
<dbReference type="Proteomes" id="UP000215483">
    <property type="component" value="Unassembled WGS sequence"/>
</dbReference>
<name>A0A233SIE7_STRDA</name>
<dbReference type="RefSeq" id="WP_094217029.1">
    <property type="nucleotide sequence ID" value="NZ_MCGQ01000013.1"/>
</dbReference>
<dbReference type="InterPro" id="IPR021373">
    <property type="entry name" value="DUF2993"/>
</dbReference>
<protein>
    <recommendedName>
        <fullName evidence="3">DUF2993 domain-containing protein</fullName>
    </recommendedName>
</protein>
<sequence length="231" mass="23697">MRALRIILILVVILGGLFVIADRVAVHFAEGEAADKLRTSENLASTPDVNIKGFPFLTQVAGGSLDDVEVGIKDYEAATATNGKTIRIDDLTADMKGVDFSGDYSSATAATATGTATIAYDQLLNAVKDQPVDLPLGATGKVTGLAYGGNGKVRATVVVAGVPLPVLGTVTLQGDTVKVHADGLPKFGNQAVDVSEVKIGQLPGGIKLDKVQAAQDGVEISVKGSDVRLAG</sequence>
<proteinExistence type="predicted"/>
<accession>A0A233SIE7</accession>
<keyword evidence="2" id="KW-1185">Reference proteome</keyword>
<dbReference type="AlphaFoldDB" id="A0A233SIE7"/>
<evidence type="ECO:0000313" key="2">
    <source>
        <dbReference type="Proteomes" id="UP000215483"/>
    </source>
</evidence>
<dbReference type="Pfam" id="PF11209">
    <property type="entry name" value="LmeA"/>
    <property type="match status" value="1"/>
</dbReference>
<dbReference type="EMBL" id="MCGQ01000013">
    <property type="protein sequence ID" value="OXY95426.1"/>
    <property type="molecule type" value="Genomic_DNA"/>
</dbReference>
<reference evidence="1 2" key="1">
    <citation type="submission" date="2016-07" db="EMBL/GenBank/DDBJ databases">
        <title>Draft genome of Streptomyces diastatochromogenes.</title>
        <authorList>
            <person name="Podduturi R."/>
            <person name="Lukassen M.B."/>
            <person name="Clausen N."/>
            <person name="Nielsen J.L."/>
            <person name="Jorgensen N.O."/>
        </authorList>
    </citation>
    <scope>NUCLEOTIDE SEQUENCE [LARGE SCALE GENOMIC DNA]</scope>
    <source>
        <strain evidence="1 2">DSM 40608</strain>
    </source>
</reference>
<organism evidence="1 2">
    <name type="scientific">Streptomyces diastatochromogenes</name>
    <dbReference type="NCBI Taxonomy" id="42236"/>
    <lineage>
        <taxon>Bacteria</taxon>
        <taxon>Bacillati</taxon>
        <taxon>Actinomycetota</taxon>
        <taxon>Actinomycetes</taxon>
        <taxon>Kitasatosporales</taxon>
        <taxon>Streptomycetaceae</taxon>
        <taxon>Streptomyces</taxon>
    </lineage>
</organism>
<evidence type="ECO:0000313" key="1">
    <source>
        <dbReference type="EMBL" id="OXY95426.1"/>
    </source>
</evidence>